<dbReference type="InterPro" id="IPR055414">
    <property type="entry name" value="LRR_R13L4/SHOC2-like"/>
</dbReference>
<dbReference type="SUPFAM" id="SSF52058">
    <property type="entry name" value="L domain-like"/>
    <property type="match status" value="1"/>
</dbReference>
<reference evidence="4" key="1">
    <citation type="journal article" date="2019" name="Nat. Commun.">
        <title>The genome of broomcorn millet.</title>
        <authorList>
            <person name="Zou C."/>
            <person name="Miki D."/>
            <person name="Li D."/>
            <person name="Tang Q."/>
            <person name="Xiao L."/>
            <person name="Rajput S."/>
            <person name="Deng P."/>
            <person name="Jia W."/>
            <person name="Huang R."/>
            <person name="Zhang M."/>
            <person name="Sun Y."/>
            <person name="Hu J."/>
            <person name="Fu X."/>
            <person name="Schnable P.S."/>
            <person name="Li F."/>
            <person name="Zhang H."/>
            <person name="Feng B."/>
            <person name="Zhu X."/>
            <person name="Liu R."/>
            <person name="Schnable J.C."/>
            <person name="Zhu J.-K."/>
            <person name="Zhang H."/>
        </authorList>
    </citation>
    <scope>NUCLEOTIDE SEQUENCE [LARGE SCALE GENOMIC DNA]</scope>
</reference>
<organism evidence="3 4">
    <name type="scientific">Panicum miliaceum</name>
    <name type="common">Proso millet</name>
    <name type="synonym">Broomcorn millet</name>
    <dbReference type="NCBI Taxonomy" id="4540"/>
    <lineage>
        <taxon>Eukaryota</taxon>
        <taxon>Viridiplantae</taxon>
        <taxon>Streptophyta</taxon>
        <taxon>Embryophyta</taxon>
        <taxon>Tracheophyta</taxon>
        <taxon>Spermatophyta</taxon>
        <taxon>Magnoliopsida</taxon>
        <taxon>Liliopsida</taxon>
        <taxon>Poales</taxon>
        <taxon>Poaceae</taxon>
        <taxon>PACMAD clade</taxon>
        <taxon>Panicoideae</taxon>
        <taxon>Panicodae</taxon>
        <taxon>Paniceae</taxon>
        <taxon>Panicinae</taxon>
        <taxon>Panicum</taxon>
        <taxon>Panicum sect. Panicum</taxon>
    </lineage>
</organism>
<dbReference type="PANTHER" id="PTHR47186:SF56">
    <property type="entry name" value="GENOME ASSEMBLY, CHROMOSOME: II"/>
    <property type="match status" value="1"/>
</dbReference>
<evidence type="ECO:0000313" key="3">
    <source>
        <dbReference type="EMBL" id="RLM68871.1"/>
    </source>
</evidence>
<dbReference type="InterPro" id="IPR032675">
    <property type="entry name" value="LRR_dom_sf"/>
</dbReference>
<gene>
    <name evidence="3" type="ORF">C2845_PM17G03200</name>
</gene>
<dbReference type="AlphaFoldDB" id="A0A3L6Q171"/>
<name>A0A3L6Q171_PANMI</name>
<proteinExistence type="predicted"/>
<sequence>MVKLLSLFRTSESGWIKVLDLEGYRGLKNKHLKGICNKIFRLKFLSLRKTGIAELPKEINKLQDLETFDIRETNIEHFPAKSIVLPKLVQLLSGGGSSHGYPSHGFTAVDIPHRIGNMTNMQVISHVRFCDGGEDAALDLVRLQMLRKLGVVINGKQQANILLQVVGMLSECLMSLSIHISDTGDVPDLNNTPKIFSPPRSLASLSISGKIGGLPTWVQNIDQLSDITLCETFLSESDISILRALINLRFVRLLSDSYIKNTLNFDKGFRSLEFLTVQGSKISTIHFGHRVAPKLEKIVWSSTCKMEALKIDELQGIKEIELHGDYDRDCIRGSIGKNQNNPVLKELNPSFQLRSSSIVPTAGTSQTSPNERISMQEVAAKLQRIRDAHLRGN</sequence>
<dbReference type="EMBL" id="PQIB02000014">
    <property type="protein sequence ID" value="RLM68871.1"/>
    <property type="molecule type" value="Genomic_DNA"/>
</dbReference>
<evidence type="ECO:0000313" key="4">
    <source>
        <dbReference type="Proteomes" id="UP000275267"/>
    </source>
</evidence>
<keyword evidence="1" id="KW-0677">Repeat</keyword>
<dbReference type="OrthoDB" id="656090at2759"/>
<protein>
    <recommendedName>
        <fullName evidence="2">Disease resistance R13L4/SHOC-2-like LRR domain-containing protein</fullName>
    </recommendedName>
</protein>
<keyword evidence="4" id="KW-1185">Reference proteome</keyword>
<dbReference type="Pfam" id="PF23598">
    <property type="entry name" value="LRR_14"/>
    <property type="match status" value="1"/>
</dbReference>
<dbReference type="PANTHER" id="PTHR47186">
    <property type="entry name" value="LEUCINE-RICH REPEAT-CONTAINING PROTEIN 57"/>
    <property type="match status" value="1"/>
</dbReference>
<dbReference type="STRING" id="4540.A0A3L6Q171"/>
<evidence type="ECO:0000256" key="1">
    <source>
        <dbReference type="ARBA" id="ARBA00022737"/>
    </source>
</evidence>
<dbReference type="Gene3D" id="3.80.10.10">
    <property type="entry name" value="Ribonuclease Inhibitor"/>
    <property type="match status" value="1"/>
</dbReference>
<dbReference type="Proteomes" id="UP000275267">
    <property type="component" value="Unassembled WGS sequence"/>
</dbReference>
<feature type="domain" description="Disease resistance R13L4/SHOC-2-like LRR" evidence="2">
    <location>
        <begin position="15"/>
        <end position="319"/>
    </location>
</feature>
<evidence type="ECO:0000259" key="2">
    <source>
        <dbReference type="Pfam" id="PF23598"/>
    </source>
</evidence>
<comment type="caution">
    <text evidence="3">The sequence shown here is derived from an EMBL/GenBank/DDBJ whole genome shotgun (WGS) entry which is preliminary data.</text>
</comment>
<accession>A0A3L6Q171</accession>